<organism evidence="3 4">
    <name type="scientific">Micromonospora orduensis</name>
    <dbReference type="NCBI Taxonomy" id="1420891"/>
    <lineage>
        <taxon>Bacteria</taxon>
        <taxon>Bacillati</taxon>
        <taxon>Actinomycetota</taxon>
        <taxon>Actinomycetes</taxon>
        <taxon>Micromonosporales</taxon>
        <taxon>Micromonosporaceae</taxon>
        <taxon>Micromonospora</taxon>
    </lineage>
</organism>
<gene>
    <name evidence="3" type="ORF">FHG89_17520</name>
</gene>
<dbReference type="Proteomes" id="UP000306145">
    <property type="component" value="Unassembled WGS sequence"/>
</dbReference>
<dbReference type="PANTHER" id="PTHR43174">
    <property type="entry name" value="UDP-N-ACETYLGLUCOSAMINE 2-EPIMERASE"/>
    <property type="match status" value="1"/>
</dbReference>
<evidence type="ECO:0000259" key="2">
    <source>
        <dbReference type="Pfam" id="PF02350"/>
    </source>
</evidence>
<dbReference type="EMBL" id="VDFY01000168">
    <property type="protein sequence ID" value="TNH27625.1"/>
    <property type="molecule type" value="Genomic_DNA"/>
</dbReference>
<dbReference type="Pfam" id="PF02350">
    <property type="entry name" value="Epimerase_2"/>
    <property type="match status" value="1"/>
</dbReference>
<dbReference type="PANTHER" id="PTHR43174:SF1">
    <property type="entry name" value="UDP-N-ACETYLGLUCOSAMINE 2-EPIMERASE"/>
    <property type="match status" value="1"/>
</dbReference>
<dbReference type="SUPFAM" id="SSF53756">
    <property type="entry name" value="UDP-Glycosyltransferase/glycogen phosphorylase"/>
    <property type="match status" value="1"/>
</dbReference>
<dbReference type="NCBIfam" id="TIGR00236">
    <property type="entry name" value="wecB"/>
    <property type="match status" value="1"/>
</dbReference>
<dbReference type="EC" id="5.1.3.14" evidence="3"/>
<dbReference type="AlphaFoldDB" id="A0A5C4QKH7"/>
<sequence>MTRVMTVVGTRPEIIRLSRVLSRLDDTVDHVLVHTGQNWDATLSDVFFTELRLRQPDRFLRVDTSSLGRVLGGVLVGMEAAIAEVRPDALLVLGDTNSCIAALMARRMRVPVYHMEAGNRCFDLNVPEETNRRLVDHVADFNLVYTEHARRNLLAEGLHPRRILHTGSPMREVLEHYRAPIASSIILRQLELDRGGYFLVSAHREENVDRPDRLQRLLDCLVAVRDRWGLPVLVSTHPRTRKRLEALAPDATALDGIAFHEPFGLLDYVHLQTRAYCTLSDSGTISEEAAILGFPAVTLRESIERPEALDAGGIIMTGLDPQGVVEAVEVTVAQVAAQGVPCPVDYQVPDTSRRVVDFILSTVRRHHDWAGIRH</sequence>
<dbReference type="InterPro" id="IPR029767">
    <property type="entry name" value="WecB-like"/>
</dbReference>
<protein>
    <submittedName>
        <fullName evidence="3">UDP-N-acetylglucosamine 2-epimerase (Non-hydrolyzing)</fullName>
        <ecNumber evidence="3">5.1.3.14</ecNumber>
    </submittedName>
</protein>
<name>A0A5C4QKH7_9ACTN</name>
<keyword evidence="4" id="KW-1185">Reference proteome</keyword>
<dbReference type="Gene3D" id="3.40.50.2000">
    <property type="entry name" value="Glycogen Phosphorylase B"/>
    <property type="match status" value="2"/>
</dbReference>
<keyword evidence="1 3" id="KW-0413">Isomerase</keyword>
<evidence type="ECO:0000256" key="1">
    <source>
        <dbReference type="RuleBase" id="RU003513"/>
    </source>
</evidence>
<feature type="domain" description="UDP-N-acetylglucosamine 2-epimerase" evidence="2">
    <location>
        <begin position="26"/>
        <end position="359"/>
    </location>
</feature>
<dbReference type="InterPro" id="IPR003331">
    <property type="entry name" value="UDP_GlcNAc_Epimerase_2_dom"/>
</dbReference>
<evidence type="ECO:0000313" key="4">
    <source>
        <dbReference type="Proteomes" id="UP000306145"/>
    </source>
</evidence>
<comment type="caution">
    <text evidence="3">The sequence shown here is derived from an EMBL/GenBank/DDBJ whole genome shotgun (WGS) entry which is preliminary data.</text>
</comment>
<dbReference type="OrthoDB" id="9803238at2"/>
<evidence type="ECO:0000313" key="3">
    <source>
        <dbReference type="EMBL" id="TNH27625.1"/>
    </source>
</evidence>
<accession>A0A5C4QKH7</accession>
<reference evidence="3 4" key="1">
    <citation type="submission" date="2019-06" db="EMBL/GenBank/DDBJ databases">
        <title>Micromonospora ordensis sp. nov., isolated from deep marine sediment.</title>
        <authorList>
            <person name="Veyisoglu A."/>
            <person name="Carro L."/>
            <person name="Klenk H.-P."/>
            <person name="Sahin N."/>
        </authorList>
    </citation>
    <scope>NUCLEOTIDE SEQUENCE [LARGE SCALE GENOMIC DNA]</scope>
    <source>
        <strain evidence="3 4">S2509</strain>
    </source>
</reference>
<dbReference type="CDD" id="cd03786">
    <property type="entry name" value="GTB_UDP-GlcNAc_2-Epimerase"/>
    <property type="match status" value="1"/>
</dbReference>
<comment type="similarity">
    <text evidence="1">Belongs to the UDP-N-acetylglucosamine 2-epimerase family.</text>
</comment>
<dbReference type="RefSeq" id="WP_139585459.1">
    <property type="nucleotide sequence ID" value="NZ_VDFY01000168.1"/>
</dbReference>
<proteinExistence type="inferred from homology"/>
<dbReference type="GO" id="GO:0008761">
    <property type="term" value="F:UDP-N-acetylglucosamine 2-epimerase activity"/>
    <property type="evidence" value="ECO:0007669"/>
    <property type="project" value="UniProtKB-EC"/>
</dbReference>